<evidence type="ECO:0000313" key="3">
    <source>
        <dbReference type="EMBL" id="KDQ12549.1"/>
    </source>
</evidence>
<keyword evidence="4" id="KW-1185">Reference proteome</keyword>
<dbReference type="EMBL" id="KL198049">
    <property type="protein sequence ID" value="KDQ12549.1"/>
    <property type="molecule type" value="Genomic_DNA"/>
</dbReference>
<dbReference type="InParanoid" id="A0A067MAF0"/>
<reference evidence="4" key="1">
    <citation type="journal article" date="2014" name="Proc. Natl. Acad. Sci. U.S.A.">
        <title>Extensive sampling of basidiomycete genomes demonstrates inadequacy of the white-rot/brown-rot paradigm for wood decay fungi.</title>
        <authorList>
            <person name="Riley R."/>
            <person name="Salamov A.A."/>
            <person name="Brown D.W."/>
            <person name="Nagy L.G."/>
            <person name="Floudas D."/>
            <person name="Held B.W."/>
            <person name="Levasseur A."/>
            <person name="Lombard V."/>
            <person name="Morin E."/>
            <person name="Otillar R."/>
            <person name="Lindquist E.A."/>
            <person name="Sun H."/>
            <person name="LaButti K.M."/>
            <person name="Schmutz J."/>
            <person name="Jabbour D."/>
            <person name="Luo H."/>
            <person name="Baker S.E."/>
            <person name="Pisabarro A.G."/>
            <person name="Walton J.D."/>
            <person name="Blanchette R.A."/>
            <person name="Henrissat B."/>
            <person name="Martin F."/>
            <person name="Cullen D."/>
            <person name="Hibbett D.S."/>
            <person name="Grigoriev I.V."/>
        </authorList>
    </citation>
    <scope>NUCLEOTIDE SEQUENCE [LARGE SCALE GENOMIC DNA]</scope>
    <source>
        <strain evidence="4">FD-172 SS1</strain>
    </source>
</reference>
<feature type="transmembrane region" description="Helical" evidence="2">
    <location>
        <begin position="21"/>
        <end position="43"/>
    </location>
</feature>
<keyword evidence="2" id="KW-0472">Membrane</keyword>
<keyword evidence="2" id="KW-1133">Transmembrane helix</keyword>
<gene>
    <name evidence="3" type="ORF">BOTBODRAFT_34284</name>
</gene>
<proteinExistence type="predicted"/>
<evidence type="ECO:0000256" key="2">
    <source>
        <dbReference type="SAM" id="Phobius"/>
    </source>
</evidence>
<organism evidence="3 4">
    <name type="scientific">Botryobasidium botryosum (strain FD-172 SS1)</name>
    <dbReference type="NCBI Taxonomy" id="930990"/>
    <lineage>
        <taxon>Eukaryota</taxon>
        <taxon>Fungi</taxon>
        <taxon>Dikarya</taxon>
        <taxon>Basidiomycota</taxon>
        <taxon>Agaricomycotina</taxon>
        <taxon>Agaricomycetes</taxon>
        <taxon>Cantharellales</taxon>
        <taxon>Botryobasidiaceae</taxon>
        <taxon>Botryobasidium</taxon>
    </lineage>
</organism>
<feature type="transmembrane region" description="Helical" evidence="2">
    <location>
        <begin position="49"/>
        <end position="66"/>
    </location>
</feature>
<feature type="region of interest" description="Disordered" evidence="1">
    <location>
        <begin position="479"/>
        <end position="501"/>
    </location>
</feature>
<accession>A0A067MAF0</accession>
<evidence type="ECO:0000256" key="1">
    <source>
        <dbReference type="SAM" id="MobiDB-lite"/>
    </source>
</evidence>
<protein>
    <submittedName>
        <fullName evidence="3">Uncharacterized protein</fullName>
    </submittedName>
</protein>
<name>A0A067MAF0_BOTB1</name>
<keyword evidence="2" id="KW-0812">Transmembrane</keyword>
<evidence type="ECO:0000313" key="4">
    <source>
        <dbReference type="Proteomes" id="UP000027195"/>
    </source>
</evidence>
<dbReference type="HOGENOM" id="CLU_036202_0_0_1"/>
<sequence length="541" mass="57631">MSAHTTDSSACLPARHDKSPCYNIIASLITILNLAASFLITSIALLARLIAWFFCSIFIVVYKLLFKADERSTVVPSLISTDAHAKRGPMLTRPPAAAPGVAAKDHAPALITDVVHPRPSPIYPVAPRANLSVKPIAFYRNTARYTFAATETRRAPDASFALGSTIFTKKEMGMVEGCVPTDARVVAEVEAEREQARRIGIQGRAAVSEIVAADIQRSLTSQVAPSSPSSQASPRCDTSVPESASTWAAAVHAARNDVCASPAPCPLVVASSLAAADDTAMDWDYSPLEPEPASTHDVAMDDTLCPSDEPMDDALSSTFASSSSPPTTPSPIFPAISFFDVIVTSAEEDNINIVRLLRACSLSGAEHASPALPVPSMEAEFPAVDAVAGALSACALTERLDQTGVDANGDVDMASDDNSDDEMLGYSPLEVARPIPAFPSTDVDVPEDMEVDCDDLPAFKTALFSILGSGRRVSRLVKRHQRTRTRVEHPPHDSTPPPKPNVTILRLVDKYADFGINVEGVMFRVQLDIGLGKVVKASRMA</sequence>
<dbReference type="AlphaFoldDB" id="A0A067MAF0"/>
<dbReference type="Proteomes" id="UP000027195">
    <property type="component" value="Unassembled WGS sequence"/>
</dbReference>